<dbReference type="OrthoDB" id="10609947at2759"/>
<dbReference type="AlphaFoldDB" id="A0A9D4UX28"/>
<reference evidence="2" key="1">
    <citation type="submission" date="2021-01" db="EMBL/GenBank/DDBJ databases">
        <title>Adiantum capillus-veneris genome.</title>
        <authorList>
            <person name="Fang Y."/>
            <person name="Liao Q."/>
        </authorList>
    </citation>
    <scope>NUCLEOTIDE SEQUENCE</scope>
    <source>
        <strain evidence="2">H3</strain>
        <tissue evidence="2">Leaf</tissue>
    </source>
</reference>
<sequence length="185" mass="21116">MLIHLFYRQKLKEAIKSYVLFNQQAPSANFSLEVEKLIMQAIAPLRGGDLRSGKKKRPEPSHHSRGRGRYSPSPHRTPPTSVPLRRNQSSPVDSSHNSYTPQPSPMPRLLKSDQYYHRTLLPVPSPYFMIKPAQSFCNSAQEFQRYNLSRSAENLMGASPSQKTPSQVGFLFPSFLQIPFWISLM</sequence>
<evidence type="ECO:0000256" key="1">
    <source>
        <dbReference type="SAM" id="MobiDB-lite"/>
    </source>
</evidence>
<keyword evidence="3" id="KW-1185">Reference proteome</keyword>
<organism evidence="2 3">
    <name type="scientific">Adiantum capillus-veneris</name>
    <name type="common">Maidenhair fern</name>
    <dbReference type="NCBI Taxonomy" id="13818"/>
    <lineage>
        <taxon>Eukaryota</taxon>
        <taxon>Viridiplantae</taxon>
        <taxon>Streptophyta</taxon>
        <taxon>Embryophyta</taxon>
        <taxon>Tracheophyta</taxon>
        <taxon>Polypodiopsida</taxon>
        <taxon>Polypodiidae</taxon>
        <taxon>Polypodiales</taxon>
        <taxon>Pteridineae</taxon>
        <taxon>Pteridaceae</taxon>
        <taxon>Vittarioideae</taxon>
        <taxon>Adiantum</taxon>
    </lineage>
</organism>
<feature type="compositionally biased region" description="Basic and acidic residues" evidence="1">
    <location>
        <begin position="48"/>
        <end position="62"/>
    </location>
</feature>
<accession>A0A9D4UX28</accession>
<proteinExistence type="predicted"/>
<gene>
    <name evidence="2" type="ORF">GOP47_0009423</name>
</gene>
<dbReference type="Proteomes" id="UP000886520">
    <property type="component" value="Chromosome 9"/>
</dbReference>
<comment type="caution">
    <text evidence="2">The sequence shown here is derived from an EMBL/GenBank/DDBJ whole genome shotgun (WGS) entry which is preliminary data.</text>
</comment>
<evidence type="ECO:0000313" key="2">
    <source>
        <dbReference type="EMBL" id="KAI5075347.1"/>
    </source>
</evidence>
<name>A0A9D4UX28_ADICA</name>
<feature type="region of interest" description="Disordered" evidence="1">
    <location>
        <begin position="48"/>
        <end position="108"/>
    </location>
</feature>
<dbReference type="EMBL" id="JABFUD020000009">
    <property type="protein sequence ID" value="KAI5075347.1"/>
    <property type="molecule type" value="Genomic_DNA"/>
</dbReference>
<evidence type="ECO:0000313" key="3">
    <source>
        <dbReference type="Proteomes" id="UP000886520"/>
    </source>
</evidence>
<protein>
    <submittedName>
        <fullName evidence="2">Uncharacterized protein</fullName>
    </submittedName>
</protein>
<feature type="compositionally biased region" description="Polar residues" evidence="1">
    <location>
        <begin position="86"/>
        <end position="101"/>
    </location>
</feature>